<dbReference type="EMBL" id="PIFK01000008">
    <property type="protein sequence ID" value="PTP38396.1"/>
    <property type="molecule type" value="Genomic_DNA"/>
</dbReference>
<sequence>MVIYIETTAVLFISLLYLMDIKQTVIWVLNKLGVRFYFILDVIFVFNQLKIIYFNYYRY</sequence>
<keyword evidence="1" id="KW-0472">Membrane</keyword>
<reference evidence="2 3" key="1">
    <citation type="submission" date="2017-11" db="EMBL/GenBank/DDBJ databases">
        <title>Population delineation of vibrios coincides with oyster pathogenicity.</title>
        <authorList>
            <person name="Bruto M."/>
            <person name="Labreuche Y."/>
            <person name="James A."/>
            <person name="Piel D."/>
            <person name="Chenivesse S."/>
            <person name="Petton B."/>
            <person name="Polz M.F."/>
            <person name="Le Roux F."/>
        </authorList>
    </citation>
    <scope>NUCLEOTIDE SEQUENCE [LARGE SCALE GENOMIC DNA]</scope>
    <source>
        <strain evidence="2 3">FF_144</strain>
    </source>
</reference>
<gene>
    <name evidence="2" type="ORF">CWO07_05150</name>
</gene>
<evidence type="ECO:0000313" key="2">
    <source>
        <dbReference type="EMBL" id="PTP38396.1"/>
    </source>
</evidence>
<name>A0A2N7ED69_VIBSP</name>
<keyword evidence="1" id="KW-1133">Transmembrane helix</keyword>
<comment type="caution">
    <text evidence="2">The sequence shown here is derived from an EMBL/GenBank/DDBJ whole genome shotgun (WGS) entry which is preliminary data.</text>
</comment>
<dbReference type="Proteomes" id="UP000244197">
    <property type="component" value="Unassembled WGS sequence"/>
</dbReference>
<protein>
    <submittedName>
        <fullName evidence="2">Uncharacterized protein</fullName>
    </submittedName>
</protein>
<keyword evidence="1" id="KW-0812">Transmembrane</keyword>
<organism evidence="2 3">
    <name type="scientific">Vibrio splendidus</name>
    <dbReference type="NCBI Taxonomy" id="29497"/>
    <lineage>
        <taxon>Bacteria</taxon>
        <taxon>Pseudomonadati</taxon>
        <taxon>Pseudomonadota</taxon>
        <taxon>Gammaproteobacteria</taxon>
        <taxon>Vibrionales</taxon>
        <taxon>Vibrionaceae</taxon>
        <taxon>Vibrio</taxon>
    </lineage>
</organism>
<evidence type="ECO:0000313" key="3">
    <source>
        <dbReference type="Proteomes" id="UP000244197"/>
    </source>
</evidence>
<feature type="transmembrane region" description="Helical" evidence="1">
    <location>
        <begin position="36"/>
        <end position="56"/>
    </location>
</feature>
<proteinExistence type="predicted"/>
<evidence type="ECO:0000256" key="1">
    <source>
        <dbReference type="SAM" id="Phobius"/>
    </source>
</evidence>
<dbReference type="AlphaFoldDB" id="A0A2N7ED69"/>
<accession>A0A2N7ED69</accession>